<dbReference type="EMBL" id="LSSM01003694">
    <property type="protein sequence ID" value="OMJ17078.1"/>
    <property type="molecule type" value="Genomic_DNA"/>
</dbReference>
<evidence type="ECO:0000256" key="10">
    <source>
        <dbReference type="RuleBase" id="RU366056"/>
    </source>
</evidence>
<evidence type="ECO:0000256" key="2">
    <source>
        <dbReference type="ARBA" id="ARBA00004687"/>
    </source>
</evidence>
<keyword evidence="8 10" id="KW-0472">Membrane</keyword>
<evidence type="ECO:0000256" key="8">
    <source>
        <dbReference type="ARBA" id="ARBA00023136"/>
    </source>
</evidence>
<dbReference type="Pfam" id="PF08320">
    <property type="entry name" value="PIG-X"/>
    <property type="match status" value="1"/>
</dbReference>
<comment type="function">
    <text evidence="10">Required for proper folding and/or the stability of a subset of proteins in the endoplasmic reticulum. Component of glycosylphosphatidylinositol-mannosyltransferase 1 which transfers the first of the 4 mannoses in the GPI-anchor precursors during GPI-anchor biosynthesis. Probably acts by stabilizing the mannosyltransferase GPI14.</text>
</comment>
<dbReference type="Proteomes" id="UP000187429">
    <property type="component" value="Unassembled WGS sequence"/>
</dbReference>
<comment type="subcellular location">
    <subcellularLocation>
        <location evidence="1 10">Endoplasmic reticulum membrane</location>
        <topology evidence="1 10">Single-pass membrane protein</topology>
    </subcellularLocation>
</comment>
<keyword evidence="6 10" id="KW-0256">Endoplasmic reticulum</keyword>
<comment type="similarity">
    <text evidence="3 10">Belongs to the PIGX family.</text>
</comment>
<keyword evidence="5 10" id="KW-0812">Transmembrane</keyword>
<protein>
    <recommendedName>
        <fullName evidence="10">Protein PBN1</fullName>
    </recommendedName>
</protein>
<evidence type="ECO:0000313" key="11">
    <source>
        <dbReference type="EMBL" id="OMJ17078.1"/>
    </source>
</evidence>
<sequence length="573" mass="66005">MKEIIASRIFRFICIQAIFISYLLLCHVSADGKFGTNLSSENIFLCPSGTAKTYLKKEYINEDEAIIENFLKGAIIHDFEIYDDELYKSFDDRNLEEIKLVARSNIRSDHIDKKNLIEKVFLPEVENDGIHVVVKTKKSTEASRKTSDKLDISIDFVHALLPKNIFRYKKNNNAFFNDFISVETNSSEPFTSSYFHRKFSNLETNLDKNNRISGLFLDFSSESSKINEIVSSIAKINSIMNVTTINRFEIIIKKEENGIAQKSISIKAQSFSYTAHDDVLGVLFGKKVIPFELILNNKENFHPSVIIKADSNYKNTQLDNLLRNFKFQATFHLFKTYFFDPYQIDELKNKKFRFKHFGQIELELPAESIHVDKWGSVLTADSFLGDDKSEDFNSKNISVNTNSDHKPIQSNISLNDIRFKIPFHSRYRLPEAKTDFPENLIGSNNKKGTTYILEDIPMPTIFWHHPGFCYEIKYDGQLQLRIPQSVTAALFAPNSIKNLGQFSSPIFLTPKLTLREGTESNIELNANLNFLTLQMPVSDHMYSEFVKWSTLLIVLAGNFYLLQSLYQIKQSKM</sequence>
<dbReference type="GO" id="GO:0005789">
    <property type="term" value="C:endoplasmic reticulum membrane"/>
    <property type="evidence" value="ECO:0007669"/>
    <property type="project" value="UniProtKB-SubCell"/>
</dbReference>
<gene>
    <name evidence="11" type="ORF">AYI69_g7576</name>
</gene>
<evidence type="ECO:0000256" key="7">
    <source>
        <dbReference type="ARBA" id="ARBA00022989"/>
    </source>
</evidence>
<comment type="pathway">
    <text evidence="2 10">Glycolipid biosynthesis; glycosylphosphatidylinositol-anchor biosynthesis.</text>
</comment>
<dbReference type="AlphaFoldDB" id="A0A1R1XR37"/>
<evidence type="ECO:0000256" key="1">
    <source>
        <dbReference type="ARBA" id="ARBA00004389"/>
    </source>
</evidence>
<evidence type="ECO:0000256" key="3">
    <source>
        <dbReference type="ARBA" id="ARBA00010345"/>
    </source>
</evidence>
<evidence type="ECO:0000256" key="4">
    <source>
        <dbReference type="ARBA" id="ARBA00022502"/>
    </source>
</evidence>
<dbReference type="InterPro" id="IPR013233">
    <property type="entry name" value="PIG-X/PBN1"/>
</dbReference>
<evidence type="ECO:0000256" key="5">
    <source>
        <dbReference type="ARBA" id="ARBA00022692"/>
    </source>
</evidence>
<accession>A0A1R1XR37</accession>
<evidence type="ECO:0000256" key="6">
    <source>
        <dbReference type="ARBA" id="ARBA00022824"/>
    </source>
</evidence>
<organism evidence="11 12">
    <name type="scientific">Smittium culicis</name>
    <dbReference type="NCBI Taxonomy" id="133412"/>
    <lineage>
        <taxon>Eukaryota</taxon>
        <taxon>Fungi</taxon>
        <taxon>Fungi incertae sedis</taxon>
        <taxon>Zoopagomycota</taxon>
        <taxon>Kickxellomycotina</taxon>
        <taxon>Harpellomycetes</taxon>
        <taxon>Harpellales</taxon>
        <taxon>Legeriomycetaceae</taxon>
        <taxon>Smittium</taxon>
    </lineage>
</organism>
<evidence type="ECO:0000313" key="12">
    <source>
        <dbReference type="Proteomes" id="UP000187429"/>
    </source>
</evidence>
<keyword evidence="12" id="KW-1185">Reference proteome</keyword>
<dbReference type="UniPathway" id="UPA00196"/>
<keyword evidence="7 10" id="KW-1133">Transmembrane helix</keyword>
<reference evidence="12" key="1">
    <citation type="submission" date="2017-01" db="EMBL/GenBank/DDBJ databases">
        <authorList>
            <person name="Wang Y."/>
            <person name="White M."/>
            <person name="Kvist S."/>
            <person name="Moncalvo J.-M."/>
        </authorList>
    </citation>
    <scope>NUCLEOTIDE SEQUENCE [LARGE SCALE GENOMIC DNA]</scope>
    <source>
        <strain evidence="12">ID-206-W2</strain>
    </source>
</reference>
<name>A0A1R1XR37_9FUNG</name>
<keyword evidence="4 10" id="KW-0337">GPI-anchor biosynthesis</keyword>
<proteinExistence type="inferred from homology"/>
<evidence type="ECO:0000256" key="9">
    <source>
        <dbReference type="ARBA" id="ARBA00023180"/>
    </source>
</evidence>
<dbReference type="OrthoDB" id="5546453at2759"/>
<keyword evidence="9" id="KW-0325">Glycoprotein</keyword>
<comment type="caution">
    <text evidence="11">The sequence shown here is derived from an EMBL/GenBank/DDBJ whole genome shotgun (WGS) entry which is preliminary data.</text>
</comment>
<dbReference type="GO" id="GO:0006506">
    <property type="term" value="P:GPI anchor biosynthetic process"/>
    <property type="evidence" value="ECO:0007669"/>
    <property type="project" value="UniProtKB-UniPathway"/>
</dbReference>
<feature type="transmembrane region" description="Helical" evidence="10">
    <location>
        <begin position="12"/>
        <end position="30"/>
    </location>
</feature>